<accession>A0ACC0NJS9</accession>
<reference evidence="1" key="1">
    <citation type="submission" date="2022-02" db="EMBL/GenBank/DDBJ databases">
        <title>Plant Genome Project.</title>
        <authorList>
            <person name="Zhang R.-G."/>
        </authorList>
    </citation>
    <scope>NUCLEOTIDE SEQUENCE</scope>
    <source>
        <strain evidence="1">AT1</strain>
    </source>
</reference>
<sequence>MPIEIEQPSVELSKIAVSETHGEDSPYFAGWKAYDENPYDELRNPSGVIQMGLAENQVSFDMLEEYLEQNSEAASWGNNKSSGFRDNALFQDYHGLQSFRKAMASFMEQIRGGRAKFNPERVVLTAGATAANELLTFILADPGDALLVPTPYYPGFDRDLRWRTGVKILPIHCDSSNNFQITPQALEAAYRKAESMNIKVRGVLITNPSNPLGATIQRSVLEQILDFATQKNIHLVSDEIYSGSVFSPTEFVSIAEVLESRNYKDSERVHIVYSLSKDLGLPGFRVGTVYSYNDKVVTTARRMSSFTLISSQTQQLLASMLSDTSFTENYIRENRERLRKRYGMIIEGLRKAGIQCLEGNAGLFCWMNLSPFLENPTWESELEIWGKIVSEVKLNISPGSSCHCSEPGWFRVCFANMSEKTLEVALQRIQDFMEQRKGK</sequence>
<evidence type="ECO:0000313" key="1">
    <source>
        <dbReference type="EMBL" id="KAI8553608.1"/>
    </source>
</evidence>
<organism evidence="1 2">
    <name type="scientific">Rhododendron molle</name>
    <name type="common">Chinese azalea</name>
    <name type="synonym">Azalea mollis</name>
    <dbReference type="NCBI Taxonomy" id="49168"/>
    <lineage>
        <taxon>Eukaryota</taxon>
        <taxon>Viridiplantae</taxon>
        <taxon>Streptophyta</taxon>
        <taxon>Embryophyta</taxon>
        <taxon>Tracheophyta</taxon>
        <taxon>Spermatophyta</taxon>
        <taxon>Magnoliopsida</taxon>
        <taxon>eudicotyledons</taxon>
        <taxon>Gunneridae</taxon>
        <taxon>Pentapetalae</taxon>
        <taxon>asterids</taxon>
        <taxon>Ericales</taxon>
        <taxon>Ericaceae</taxon>
        <taxon>Ericoideae</taxon>
        <taxon>Rhodoreae</taxon>
        <taxon>Rhododendron</taxon>
    </lineage>
</organism>
<evidence type="ECO:0000313" key="2">
    <source>
        <dbReference type="Proteomes" id="UP001062846"/>
    </source>
</evidence>
<gene>
    <name evidence="1" type="ORF">RHMOL_Rhmol05G0028900</name>
</gene>
<dbReference type="Proteomes" id="UP001062846">
    <property type="component" value="Chromosome 5"/>
</dbReference>
<name>A0ACC0NJS9_RHOML</name>
<protein>
    <submittedName>
        <fullName evidence="1">Uncharacterized protein</fullName>
    </submittedName>
</protein>
<dbReference type="EMBL" id="CM046392">
    <property type="protein sequence ID" value="KAI8553608.1"/>
    <property type="molecule type" value="Genomic_DNA"/>
</dbReference>
<comment type="caution">
    <text evidence="1">The sequence shown here is derived from an EMBL/GenBank/DDBJ whole genome shotgun (WGS) entry which is preliminary data.</text>
</comment>
<proteinExistence type="predicted"/>
<keyword evidence="2" id="KW-1185">Reference proteome</keyword>